<dbReference type="PANTHER" id="PTHR11226">
    <property type="entry name" value="UDP-GLUCOSE GLYCOPROTEIN:GLUCOSYLTRANSFERASE"/>
    <property type="match status" value="1"/>
</dbReference>
<gene>
    <name evidence="4" type="ORF">PGTUg99_001443</name>
</gene>
<dbReference type="PANTHER" id="PTHR11226:SF0">
    <property type="entry name" value="UDP-GLUCOSE:GLYCOPROTEIN GLUCOSYLTRANSFERASE"/>
    <property type="match status" value="1"/>
</dbReference>
<reference evidence="4 5" key="1">
    <citation type="submission" date="2019-05" db="EMBL/GenBank/DDBJ databases">
        <title>Emergence of the Ug99 lineage of the wheat stem rust pathogen through somatic hybridization.</title>
        <authorList>
            <person name="Li F."/>
            <person name="Upadhyaya N.M."/>
            <person name="Sperschneider J."/>
            <person name="Matny O."/>
            <person name="Nguyen-Phuc H."/>
            <person name="Mago R."/>
            <person name="Raley C."/>
            <person name="Miller M.E."/>
            <person name="Silverstein K.A.T."/>
            <person name="Henningsen E."/>
            <person name="Hirsch C.D."/>
            <person name="Visser B."/>
            <person name="Pretorius Z.A."/>
            <person name="Steffenson B.J."/>
            <person name="Schwessinger B."/>
            <person name="Dodds P.N."/>
            <person name="Figueroa M."/>
        </authorList>
    </citation>
    <scope>NUCLEOTIDE SEQUENCE [LARGE SCALE GENOMIC DNA]</scope>
    <source>
        <strain evidence="4 5">Ug99</strain>
    </source>
</reference>
<proteinExistence type="predicted"/>
<dbReference type="EMBL" id="VDEP01000061">
    <property type="protein sequence ID" value="KAA1134447.1"/>
    <property type="molecule type" value="Genomic_DNA"/>
</dbReference>
<feature type="signal peptide" evidence="1">
    <location>
        <begin position="1"/>
        <end position="36"/>
    </location>
</feature>
<accession>A0A5B0S9G0</accession>
<keyword evidence="1" id="KW-0732">Signal</keyword>
<dbReference type="Pfam" id="PF18403">
    <property type="entry name" value="Thioredoxin_15"/>
    <property type="match status" value="1"/>
</dbReference>
<dbReference type="GO" id="GO:0036503">
    <property type="term" value="P:ERAD pathway"/>
    <property type="evidence" value="ECO:0007669"/>
    <property type="project" value="TreeGrafter"/>
</dbReference>
<dbReference type="Proteomes" id="UP000325313">
    <property type="component" value="Unassembled WGS sequence"/>
</dbReference>
<evidence type="ECO:0000256" key="1">
    <source>
        <dbReference type="SAM" id="SignalP"/>
    </source>
</evidence>
<dbReference type="GO" id="GO:0051082">
    <property type="term" value="F:unfolded protein binding"/>
    <property type="evidence" value="ECO:0007669"/>
    <property type="project" value="TreeGrafter"/>
</dbReference>
<dbReference type="InterPro" id="IPR009448">
    <property type="entry name" value="UDP-g_GGtrans"/>
</dbReference>
<sequence length="366" mass="40632">MLSPTRAFREGNQERCPLTFFLFLCHFGCLIQFTQDLEPESGAIDVENFILKANQSVLSAEEESPEDPQSKEERFQVWLTKSQLYSSRLSLCSNDHSLPACMMINGRFFPMEENYRTHLQETATLHTGFIQHQVYFNLLKDEANVAEYLYDLPLVHRARNDLVFPSEARPLQFVDLVEALQSSDALAANVFFRNEAAPVKNGDPRPIASLWVVGNLDSNTGMSAVAAALGLLMKPFPDVSTQVSLVHVPSDDTEISTEISTDLSALITTSDVQKITIQDLLDKLSGHGHQAMTSDDGDSTKTEKNSELVLKKIQTKASDLPNIKNRAWFGAQEFAKAIGAKRDGIAIVINGRVRLVFLKIDPVSTG</sequence>
<evidence type="ECO:0000313" key="4">
    <source>
        <dbReference type="EMBL" id="KAA1134447.1"/>
    </source>
</evidence>
<dbReference type="AlphaFoldDB" id="A0A5B0S9G0"/>
<evidence type="ECO:0000259" key="3">
    <source>
        <dbReference type="Pfam" id="PF18403"/>
    </source>
</evidence>
<dbReference type="Pfam" id="PF18402">
    <property type="entry name" value="Thioredoxin_14"/>
    <property type="match status" value="1"/>
</dbReference>
<evidence type="ECO:0000259" key="2">
    <source>
        <dbReference type="Pfam" id="PF18402"/>
    </source>
</evidence>
<evidence type="ECO:0000313" key="5">
    <source>
        <dbReference type="Proteomes" id="UP000325313"/>
    </source>
</evidence>
<feature type="chain" id="PRO_5022837265" evidence="1">
    <location>
        <begin position="37"/>
        <end position="366"/>
    </location>
</feature>
<protein>
    <submittedName>
        <fullName evidence="4">Uncharacterized protein</fullName>
    </submittedName>
</protein>
<feature type="domain" description="UGGT thioredoxin-like" evidence="2">
    <location>
        <begin position="56"/>
        <end position="163"/>
    </location>
</feature>
<dbReference type="InterPro" id="IPR040692">
    <property type="entry name" value="UGGT_TRXL_3"/>
</dbReference>
<dbReference type="InterPro" id="IPR040525">
    <property type="entry name" value="UGGT_TRXL_4"/>
</dbReference>
<dbReference type="GO" id="GO:0003980">
    <property type="term" value="F:UDP-glucose:glycoprotein glucosyltransferase activity"/>
    <property type="evidence" value="ECO:0007669"/>
    <property type="project" value="InterPro"/>
</dbReference>
<comment type="caution">
    <text evidence="4">The sequence shown here is derived from an EMBL/GenBank/DDBJ whole genome shotgun (WGS) entry which is preliminary data.</text>
</comment>
<organism evidence="4 5">
    <name type="scientific">Puccinia graminis f. sp. tritici</name>
    <dbReference type="NCBI Taxonomy" id="56615"/>
    <lineage>
        <taxon>Eukaryota</taxon>
        <taxon>Fungi</taxon>
        <taxon>Dikarya</taxon>
        <taxon>Basidiomycota</taxon>
        <taxon>Pucciniomycotina</taxon>
        <taxon>Pucciniomycetes</taxon>
        <taxon>Pucciniales</taxon>
        <taxon>Pucciniaceae</taxon>
        <taxon>Puccinia</taxon>
    </lineage>
</organism>
<dbReference type="GO" id="GO:0018279">
    <property type="term" value="P:protein N-linked glycosylation via asparagine"/>
    <property type="evidence" value="ECO:0007669"/>
    <property type="project" value="TreeGrafter"/>
</dbReference>
<name>A0A5B0S9G0_PUCGR</name>
<feature type="domain" description="UDP-glucose:glycoprotein glucosyltransferase thioredoxin-like" evidence="3">
    <location>
        <begin position="207"/>
        <end position="353"/>
    </location>
</feature>
<dbReference type="GO" id="GO:0005783">
    <property type="term" value="C:endoplasmic reticulum"/>
    <property type="evidence" value="ECO:0007669"/>
    <property type="project" value="TreeGrafter"/>
</dbReference>